<proteinExistence type="predicted"/>
<gene>
    <name evidence="2" type="ORF">APZ42_016892</name>
</gene>
<accession>A0A165A7I9</accession>
<reference evidence="2 3" key="1">
    <citation type="submission" date="2016-03" db="EMBL/GenBank/DDBJ databases">
        <title>EvidentialGene: Evidence-directed Construction of Genes on Genomes.</title>
        <authorList>
            <person name="Gilbert D.G."/>
            <person name="Choi J.-H."/>
            <person name="Mockaitis K."/>
            <person name="Colbourne J."/>
            <person name="Pfrender M."/>
        </authorList>
    </citation>
    <scope>NUCLEOTIDE SEQUENCE [LARGE SCALE GENOMIC DNA]</scope>
    <source>
        <strain evidence="2 3">Xinb3</strain>
        <tissue evidence="2">Complete organism</tissue>
    </source>
</reference>
<name>A0A165A7I9_9CRUS</name>
<dbReference type="Proteomes" id="UP000076858">
    <property type="component" value="Unassembled WGS sequence"/>
</dbReference>
<organism evidence="2 3">
    <name type="scientific">Daphnia magna</name>
    <dbReference type="NCBI Taxonomy" id="35525"/>
    <lineage>
        <taxon>Eukaryota</taxon>
        <taxon>Metazoa</taxon>
        <taxon>Ecdysozoa</taxon>
        <taxon>Arthropoda</taxon>
        <taxon>Crustacea</taxon>
        <taxon>Branchiopoda</taxon>
        <taxon>Diplostraca</taxon>
        <taxon>Cladocera</taxon>
        <taxon>Anomopoda</taxon>
        <taxon>Daphniidae</taxon>
        <taxon>Daphnia</taxon>
    </lineage>
</organism>
<dbReference type="AlphaFoldDB" id="A0A165A7I9"/>
<comment type="caution">
    <text evidence="2">The sequence shown here is derived from an EMBL/GenBank/DDBJ whole genome shotgun (WGS) entry which is preliminary data.</text>
</comment>
<keyword evidence="3" id="KW-1185">Reference proteome</keyword>
<evidence type="ECO:0000313" key="3">
    <source>
        <dbReference type="Proteomes" id="UP000076858"/>
    </source>
</evidence>
<evidence type="ECO:0000256" key="1">
    <source>
        <dbReference type="SAM" id="MobiDB-lite"/>
    </source>
</evidence>
<sequence length="53" mass="6028">MHLRSTSDYTEICRHDTPEIARDSRRAKEVVSLEPPGNNNSNNIGHNTHKRAT</sequence>
<evidence type="ECO:0000313" key="2">
    <source>
        <dbReference type="EMBL" id="KZS17269.1"/>
    </source>
</evidence>
<dbReference type="EMBL" id="LRGB01000642">
    <property type="protein sequence ID" value="KZS17269.1"/>
    <property type="molecule type" value="Genomic_DNA"/>
</dbReference>
<feature type="compositionally biased region" description="Basic and acidic residues" evidence="1">
    <location>
        <begin position="22"/>
        <end position="31"/>
    </location>
</feature>
<protein>
    <submittedName>
        <fullName evidence="2">Uncharacterized protein</fullName>
    </submittedName>
</protein>
<feature type="region of interest" description="Disordered" evidence="1">
    <location>
        <begin position="22"/>
        <end position="53"/>
    </location>
</feature>